<keyword evidence="3 6" id="KW-0812">Transmembrane</keyword>
<dbReference type="STRING" id="447689.BA195_07965"/>
<keyword evidence="4 6" id="KW-1133">Transmembrane helix</keyword>
<protein>
    <recommendedName>
        <fullName evidence="7">DUF3817 domain-containing protein</fullName>
    </recommendedName>
</protein>
<feature type="domain" description="DUF3817" evidence="7">
    <location>
        <begin position="10"/>
        <end position="96"/>
    </location>
</feature>
<comment type="subcellular location">
    <subcellularLocation>
        <location evidence="1">Cell membrane</location>
        <topology evidence="1">Multi-pass membrane protein</topology>
    </subcellularLocation>
</comment>
<dbReference type="InterPro" id="IPR023845">
    <property type="entry name" value="DUF3817_TM"/>
</dbReference>
<feature type="transmembrane region" description="Helical" evidence="6">
    <location>
        <begin position="12"/>
        <end position="33"/>
    </location>
</feature>
<proteinExistence type="predicted"/>
<dbReference type="AlphaFoldDB" id="A0A1B9XZ66"/>
<dbReference type="PANTHER" id="PTHR40077:SF1">
    <property type="entry name" value="MEMBRANE PROTEIN"/>
    <property type="match status" value="1"/>
</dbReference>
<feature type="transmembrane region" description="Helical" evidence="6">
    <location>
        <begin position="45"/>
        <end position="64"/>
    </location>
</feature>
<reference evidence="8 9" key="1">
    <citation type="submission" date="2016-06" db="EMBL/GenBank/DDBJ databases">
        <title>Draft Genome Sequence of Tenacibaculum soleae UCD-KL19.</title>
        <authorList>
            <person name="Eisen J.A."/>
            <person name="Coil D.A."/>
            <person name="Lujan K.M."/>
        </authorList>
    </citation>
    <scope>NUCLEOTIDE SEQUENCE [LARGE SCALE GENOMIC DNA]</scope>
    <source>
        <strain evidence="8 9">UCD-KL19</strain>
    </source>
</reference>
<dbReference type="EMBL" id="MAKX01000002">
    <property type="protein sequence ID" value="OCK42834.1"/>
    <property type="molecule type" value="Genomic_DNA"/>
</dbReference>
<evidence type="ECO:0000256" key="1">
    <source>
        <dbReference type="ARBA" id="ARBA00004651"/>
    </source>
</evidence>
<keyword evidence="2" id="KW-1003">Cell membrane</keyword>
<dbReference type="PANTHER" id="PTHR40077">
    <property type="entry name" value="MEMBRANE PROTEIN-RELATED"/>
    <property type="match status" value="1"/>
</dbReference>
<sequence length="109" mass="12497">MKSFLNSNIGRLRLLAVLEGSSLLILLFISMPLKQLYNMTLLTSILGPIHGILFLLFVISAINISIENNLKFKKTTWKILIACFTPFGTIYIDYKILKPLYEIHLKKIK</sequence>
<evidence type="ECO:0000256" key="6">
    <source>
        <dbReference type="SAM" id="Phobius"/>
    </source>
</evidence>
<evidence type="ECO:0000256" key="4">
    <source>
        <dbReference type="ARBA" id="ARBA00022989"/>
    </source>
</evidence>
<comment type="caution">
    <text evidence="8">The sequence shown here is derived from an EMBL/GenBank/DDBJ whole genome shotgun (WGS) entry which is preliminary data.</text>
</comment>
<dbReference type="OrthoDB" id="1121311at2"/>
<evidence type="ECO:0000313" key="9">
    <source>
        <dbReference type="Proteomes" id="UP000093186"/>
    </source>
</evidence>
<organism evidence="8 9">
    <name type="scientific">Tenacibaculum soleae</name>
    <dbReference type="NCBI Taxonomy" id="447689"/>
    <lineage>
        <taxon>Bacteria</taxon>
        <taxon>Pseudomonadati</taxon>
        <taxon>Bacteroidota</taxon>
        <taxon>Flavobacteriia</taxon>
        <taxon>Flavobacteriales</taxon>
        <taxon>Flavobacteriaceae</taxon>
        <taxon>Tenacibaculum</taxon>
    </lineage>
</organism>
<dbReference type="NCBIfam" id="TIGR03954">
    <property type="entry name" value="integ_memb_HG"/>
    <property type="match status" value="1"/>
</dbReference>
<dbReference type="RefSeq" id="WP_068704258.1">
    <property type="nucleotide sequence ID" value="NZ_MAKX01000002.1"/>
</dbReference>
<keyword evidence="9" id="KW-1185">Reference proteome</keyword>
<keyword evidence="5 6" id="KW-0472">Membrane</keyword>
<dbReference type="GO" id="GO:0005886">
    <property type="term" value="C:plasma membrane"/>
    <property type="evidence" value="ECO:0007669"/>
    <property type="project" value="UniProtKB-SubCell"/>
</dbReference>
<evidence type="ECO:0000313" key="8">
    <source>
        <dbReference type="EMBL" id="OCK42834.1"/>
    </source>
</evidence>
<dbReference type="Pfam" id="PF12823">
    <property type="entry name" value="DUF3817"/>
    <property type="match status" value="1"/>
</dbReference>
<gene>
    <name evidence="8" type="ORF">BA195_07965</name>
</gene>
<evidence type="ECO:0000256" key="2">
    <source>
        <dbReference type="ARBA" id="ARBA00022475"/>
    </source>
</evidence>
<evidence type="ECO:0000256" key="5">
    <source>
        <dbReference type="ARBA" id="ARBA00023136"/>
    </source>
</evidence>
<accession>A0A1B9XZ66</accession>
<evidence type="ECO:0000256" key="3">
    <source>
        <dbReference type="ARBA" id="ARBA00022692"/>
    </source>
</evidence>
<evidence type="ECO:0000259" key="7">
    <source>
        <dbReference type="Pfam" id="PF12823"/>
    </source>
</evidence>
<dbReference type="Proteomes" id="UP000093186">
    <property type="component" value="Unassembled WGS sequence"/>
</dbReference>
<name>A0A1B9XZ66_9FLAO</name>